<feature type="signal peptide" evidence="1">
    <location>
        <begin position="1"/>
        <end position="22"/>
    </location>
</feature>
<dbReference type="SUPFAM" id="SSF57603">
    <property type="entry name" value="FnI-like domain"/>
    <property type="match status" value="1"/>
</dbReference>
<feature type="chain" id="PRO_5013075157" evidence="1">
    <location>
        <begin position="23"/>
        <end position="351"/>
    </location>
</feature>
<evidence type="ECO:0000259" key="2">
    <source>
        <dbReference type="PROSITE" id="PS50184"/>
    </source>
</evidence>
<reference evidence="3 4" key="1">
    <citation type="journal article" date="2017" name="Nat. Ecol. Evol.">
        <title>Scallop genome provides insights into evolution of bilaterian karyotype and development.</title>
        <authorList>
            <person name="Wang S."/>
            <person name="Zhang J."/>
            <person name="Jiao W."/>
            <person name="Li J."/>
            <person name="Xun X."/>
            <person name="Sun Y."/>
            <person name="Guo X."/>
            <person name="Huan P."/>
            <person name="Dong B."/>
            <person name="Zhang L."/>
            <person name="Hu X."/>
            <person name="Sun X."/>
            <person name="Wang J."/>
            <person name="Zhao C."/>
            <person name="Wang Y."/>
            <person name="Wang D."/>
            <person name="Huang X."/>
            <person name="Wang R."/>
            <person name="Lv J."/>
            <person name="Li Y."/>
            <person name="Zhang Z."/>
            <person name="Liu B."/>
            <person name="Lu W."/>
            <person name="Hui Y."/>
            <person name="Liang J."/>
            <person name="Zhou Z."/>
            <person name="Hou R."/>
            <person name="Li X."/>
            <person name="Liu Y."/>
            <person name="Li H."/>
            <person name="Ning X."/>
            <person name="Lin Y."/>
            <person name="Zhao L."/>
            <person name="Xing Q."/>
            <person name="Dou J."/>
            <person name="Li Y."/>
            <person name="Mao J."/>
            <person name="Guo H."/>
            <person name="Dou H."/>
            <person name="Li T."/>
            <person name="Mu C."/>
            <person name="Jiang W."/>
            <person name="Fu Q."/>
            <person name="Fu X."/>
            <person name="Miao Y."/>
            <person name="Liu J."/>
            <person name="Yu Q."/>
            <person name="Li R."/>
            <person name="Liao H."/>
            <person name="Li X."/>
            <person name="Kong Y."/>
            <person name="Jiang Z."/>
            <person name="Chourrout D."/>
            <person name="Li R."/>
            <person name="Bao Z."/>
        </authorList>
    </citation>
    <scope>NUCLEOTIDE SEQUENCE [LARGE SCALE GENOMIC DNA]</scope>
    <source>
        <strain evidence="3 4">PY_sf001</strain>
    </source>
</reference>
<comment type="caution">
    <text evidence="3">The sequence shown here is derived from an EMBL/GenBank/DDBJ whole genome shotgun (WGS) entry which is preliminary data.</text>
</comment>
<evidence type="ECO:0000256" key="1">
    <source>
        <dbReference type="SAM" id="SignalP"/>
    </source>
</evidence>
<dbReference type="PROSITE" id="PS01208">
    <property type="entry name" value="VWFC_1"/>
    <property type="match status" value="1"/>
</dbReference>
<name>A0A210PWM5_MIZYE</name>
<evidence type="ECO:0000313" key="3">
    <source>
        <dbReference type="EMBL" id="OWF40866.1"/>
    </source>
</evidence>
<keyword evidence="4" id="KW-1185">Reference proteome</keyword>
<sequence>MYPLYVLCTVLLVFSGGHTVTGFSGCTDTDGPAVAFKHNETWNKSTDNCQTCICNDGTITCSRLRCPSARELTCAEPKLKNALACCKTCDDHGTRDKEKNLKKVCFKDIRKDHRRKHKKMRGRRRGRSKRDLYQDAIAHKHRHHHSDSDVAAMPAVLRNRPVYNRTRIPRFLRHMCVPKRADHLVYRHIEGKELFVAFDNAKKDEVELWKWQIGKTACESLSNPETHDRCRDGSQDIHLNMSTFRILIYKDTKVFRKQMTKSMVLGAASKNQVDNFKNKLLKTMDCGGKKRKCMKEGLSPELCQKKECTHRVVMIMRAFYKDIRLFSVNFDCAKCNRANPQRTPINSPSIR</sequence>
<accession>A0A210PWM5</accession>
<keyword evidence="1" id="KW-0732">Signal</keyword>
<feature type="domain" description="VWFC" evidence="2">
    <location>
        <begin position="24"/>
        <end position="90"/>
    </location>
</feature>
<dbReference type="AlphaFoldDB" id="A0A210PWM5"/>
<dbReference type="InterPro" id="IPR001007">
    <property type="entry name" value="VWF_dom"/>
</dbReference>
<dbReference type="EMBL" id="NEDP02005441">
    <property type="protein sequence ID" value="OWF40866.1"/>
    <property type="molecule type" value="Genomic_DNA"/>
</dbReference>
<dbReference type="OrthoDB" id="6115089at2759"/>
<dbReference type="Proteomes" id="UP000242188">
    <property type="component" value="Unassembled WGS sequence"/>
</dbReference>
<evidence type="ECO:0000313" key="4">
    <source>
        <dbReference type="Proteomes" id="UP000242188"/>
    </source>
</evidence>
<dbReference type="PROSITE" id="PS50184">
    <property type="entry name" value="VWFC_2"/>
    <property type="match status" value="1"/>
</dbReference>
<organism evidence="3 4">
    <name type="scientific">Mizuhopecten yessoensis</name>
    <name type="common">Japanese scallop</name>
    <name type="synonym">Patinopecten yessoensis</name>
    <dbReference type="NCBI Taxonomy" id="6573"/>
    <lineage>
        <taxon>Eukaryota</taxon>
        <taxon>Metazoa</taxon>
        <taxon>Spiralia</taxon>
        <taxon>Lophotrochozoa</taxon>
        <taxon>Mollusca</taxon>
        <taxon>Bivalvia</taxon>
        <taxon>Autobranchia</taxon>
        <taxon>Pteriomorphia</taxon>
        <taxon>Pectinida</taxon>
        <taxon>Pectinoidea</taxon>
        <taxon>Pectinidae</taxon>
        <taxon>Mizuhopecten</taxon>
    </lineage>
</organism>
<dbReference type="Pfam" id="PF00093">
    <property type="entry name" value="VWC"/>
    <property type="match status" value="1"/>
</dbReference>
<dbReference type="Gene3D" id="2.10.70.10">
    <property type="entry name" value="Complement Module, domain 1"/>
    <property type="match status" value="1"/>
</dbReference>
<gene>
    <name evidence="3" type="ORF">KP79_PYT02241</name>
</gene>
<protein>
    <submittedName>
        <fullName evidence="3">Peroxidasin-like protein</fullName>
    </submittedName>
</protein>
<proteinExistence type="predicted"/>